<sequence>MCEVDESVGFVGGIEGNVIAMAKYKRGSRSGATITLAVRHISTSSISEDKLQHYLL</sequence>
<dbReference type="AlphaFoldDB" id="A0A834T641"/>
<reference evidence="1" key="1">
    <citation type="submission" date="2020-09" db="EMBL/GenBank/DDBJ databases">
        <title>Genome-Enabled Discovery of Anthraquinone Biosynthesis in Senna tora.</title>
        <authorList>
            <person name="Kang S.-H."/>
            <person name="Pandey R.P."/>
            <person name="Lee C.-M."/>
            <person name="Sim J.-S."/>
            <person name="Jeong J.-T."/>
            <person name="Choi B.-S."/>
            <person name="Jung M."/>
            <person name="Ginzburg D."/>
            <person name="Zhao K."/>
            <person name="Won S.Y."/>
            <person name="Oh T.-J."/>
            <person name="Yu Y."/>
            <person name="Kim N.-H."/>
            <person name="Lee O.R."/>
            <person name="Lee T.-H."/>
            <person name="Bashyal P."/>
            <person name="Kim T.-S."/>
            <person name="Lee W.-H."/>
            <person name="Kawkins C."/>
            <person name="Kim C.-K."/>
            <person name="Kim J.S."/>
            <person name="Ahn B.O."/>
            <person name="Rhee S.Y."/>
            <person name="Sohng J.K."/>
        </authorList>
    </citation>
    <scope>NUCLEOTIDE SEQUENCE</scope>
    <source>
        <tissue evidence="1">Leaf</tissue>
    </source>
</reference>
<evidence type="ECO:0000313" key="2">
    <source>
        <dbReference type="Proteomes" id="UP000634136"/>
    </source>
</evidence>
<proteinExistence type="predicted"/>
<dbReference type="Proteomes" id="UP000634136">
    <property type="component" value="Unassembled WGS sequence"/>
</dbReference>
<accession>A0A834T641</accession>
<evidence type="ECO:0000313" key="1">
    <source>
        <dbReference type="EMBL" id="KAF7816369.1"/>
    </source>
</evidence>
<keyword evidence="2" id="KW-1185">Reference proteome</keyword>
<protein>
    <submittedName>
        <fullName evidence="1">Uncharacterized protein</fullName>
    </submittedName>
</protein>
<comment type="caution">
    <text evidence="1">The sequence shown here is derived from an EMBL/GenBank/DDBJ whole genome shotgun (WGS) entry which is preliminary data.</text>
</comment>
<dbReference type="EMBL" id="JAAIUW010000009">
    <property type="protein sequence ID" value="KAF7816369.1"/>
    <property type="molecule type" value="Genomic_DNA"/>
</dbReference>
<name>A0A834T641_9FABA</name>
<gene>
    <name evidence="1" type="ORF">G2W53_030338</name>
</gene>
<organism evidence="1 2">
    <name type="scientific">Senna tora</name>
    <dbReference type="NCBI Taxonomy" id="362788"/>
    <lineage>
        <taxon>Eukaryota</taxon>
        <taxon>Viridiplantae</taxon>
        <taxon>Streptophyta</taxon>
        <taxon>Embryophyta</taxon>
        <taxon>Tracheophyta</taxon>
        <taxon>Spermatophyta</taxon>
        <taxon>Magnoliopsida</taxon>
        <taxon>eudicotyledons</taxon>
        <taxon>Gunneridae</taxon>
        <taxon>Pentapetalae</taxon>
        <taxon>rosids</taxon>
        <taxon>fabids</taxon>
        <taxon>Fabales</taxon>
        <taxon>Fabaceae</taxon>
        <taxon>Caesalpinioideae</taxon>
        <taxon>Cassia clade</taxon>
        <taxon>Senna</taxon>
    </lineage>
</organism>